<dbReference type="CDD" id="cd02440">
    <property type="entry name" value="AdoMet_MTases"/>
    <property type="match status" value="1"/>
</dbReference>
<keyword evidence="1" id="KW-0808">Transferase</keyword>
<sequence length="238" mass="26703">MLNNDFGFYSEQIKLWDKLAVSGDLIYPHEAVARFAATTKPPCVIDFGCATGRHLLAFANKGSKRLIGIDINTSPLALTALKFGVIDELSQFKQGKYLLNDGQLELYSNEGRNLGEILGSVQADAVLCWGVLHLYHKDLALKLLIDFKSQLKSGGEVFINLRSDTDGLKNEAIKIGENIYKITRKSHENLTYSFYSLDDLNEIFSKSGLKILSIDKEEFTQNNGKIFNSFWIVRAKKD</sequence>
<dbReference type="EMBL" id="JANURM010000009">
    <property type="protein sequence ID" value="MDL0089242.1"/>
    <property type="molecule type" value="Genomic_DNA"/>
</dbReference>
<dbReference type="SUPFAM" id="SSF53335">
    <property type="entry name" value="S-adenosyl-L-methionine-dependent methyltransferases"/>
    <property type="match status" value="1"/>
</dbReference>
<dbReference type="RefSeq" id="WP_284937895.1">
    <property type="nucleotide sequence ID" value="NZ_JANURM010000009.1"/>
</dbReference>
<dbReference type="InterPro" id="IPR029063">
    <property type="entry name" value="SAM-dependent_MTases_sf"/>
</dbReference>
<comment type="caution">
    <text evidence="1">The sequence shown here is derived from an EMBL/GenBank/DDBJ whole genome shotgun (WGS) entry which is preliminary data.</text>
</comment>
<reference evidence="1" key="2">
    <citation type="journal article" date="2023" name="Microorganisms">
        <title>Isolation and Genomic Characteristics of Cat-Borne Campylobacter felis sp. nov. and Sheep-Borne Campylobacter ovis sp. nov.</title>
        <authorList>
            <person name="Wang H."/>
            <person name="Li Y."/>
            <person name="Gu Y."/>
            <person name="Zhou G."/>
            <person name="Chen X."/>
            <person name="Zhang X."/>
            <person name="Shao Z."/>
            <person name="Zhang J."/>
            <person name="Zhang M."/>
        </authorList>
    </citation>
    <scope>NUCLEOTIDE SEQUENCE</scope>
    <source>
        <strain evidence="1">PS10</strain>
    </source>
</reference>
<gene>
    <name evidence="1" type="ORF">NYG85_07680</name>
</gene>
<evidence type="ECO:0000313" key="2">
    <source>
        <dbReference type="Proteomes" id="UP001173801"/>
    </source>
</evidence>
<dbReference type="GO" id="GO:0032259">
    <property type="term" value="P:methylation"/>
    <property type="evidence" value="ECO:0007669"/>
    <property type="project" value="UniProtKB-KW"/>
</dbReference>
<dbReference type="Proteomes" id="UP001173801">
    <property type="component" value="Unassembled WGS sequence"/>
</dbReference>
<proteinExistence type="predicted"/>
<dbReference type="Gene3D" id="3.40.50.150">
    <property type="entry name" value="Vaccinia Virus protein VP39"/>
    <property type="match status" value="1"/>
</dbReference>
<evidence type="ECO:0000313" key="1">
    <source>
        <dbReference type="EMBL" id="MDL0089242.1"/>
    </source>
</evidence>
<reference evidence="1" key="1">
    <citation type="submission" date="2022-08" db="EMBL/GenBank/DDBJ databases">
        <authorList>
            <person name="Wang H."/>
        </authorList>
    </citation>
    <scope>NUCLEOTIDE SEQUENCE</scope>
    <source>
        <strain evidence="1">PS10</strain>
    </source>
</reference>
<dbReference type="Pfam" id="PF13489">
    <property type="entry name" value="Methyltransf_23"/>
    <property type="match status" value="1"/>
</dbReference>
<name>A0ABT7HQP3_9BACT</name>
<organism evidence="1 2">
    <name type="scientific">Campylobacter gastrosuis</name>
    <dbReference type="NCBI Taxonomy" id="2974576"/>
    <lineage>
        <taxon>Bacteria</taxon>
        <taxon>Pseudomonadati</taxon>
        <taxon>Campylobacterota</taxon>
        <taxon>Epsilonproteobacteria</taxon>
        <taxon>Campylobacterales</taxon>
        <taxon>Campylobacteraceae</taxon>
        <taxon>Campylobacter</taxon>
    </lineage>
</organism>
<keyword evidence="2" id="KW-1185">Reference proteome</keyword>
<protein>
    <submittedName>
        <fullName evidence="1">Class I SAM-dependent methyltransferase</fullName>
    </submittedName>
</protein>
<accession>A0ABT7HQP3</accession>
<keyword evidence="1" id="KW-0489">Methyltransferase</keyword>
<dbReference type="GO" id="GO:0008168">
    <property type="term" value="F:methyltransferase activity"/>
    <property type="evidence" value="ECO:0007669"/>
    <property type="project" value="UniProtKB-KW"/>
</dbReference>